<protein>
    <submittedName>
        <fullName evidence="2">Uncharacterized protein</fullName>
    </submittedName>
</protein>
<feature type="compositionally biased region" description="Pro residues" evidence="1">
    <location>
        <begin position="74"/>
        <end position="88"/>
    </location>
</feature>
<accession>A0A319CUS6</accession>
<feature type="compositionally biased region" description="Low complexity" evidence="1">
    <location>
        <begin position="89"/>
        <end position="98"/>
    </location>
</feature>
<proteinExistence type="predicted"/>
<dbReference type="Proteomes" id="UP000247810">
    <property type="component" value="Unassembled WGS sequence"/>
</dbReference>
<dbReference type="EMBL" id="KZ826118">
    <property type="protein sequence ID" value="PYH88171.1"/>
    <property type="molecule type" value="Genomic_DNA"/>
</dbReference>
<feature type="compositionally biased region" description="Basic and acidic residues" evidence="1">
    <location>
        <begin position="1"/>
        <end position="26"/>
    </location>
</feature>
<reference evidence="2 3" key="1">
    <citation type="submission" date="2018-02" db="EMBL/GenBank/DDBJ databases">
        <title>The genomes of Aspergillus section Nigri reveals drivers in fungal speciation.</title>
        <authorList>
            <consortium name="DOE Joint Genome Institute"/>
            <person name="Vesth T.C."/>
            <person name="Nybo J."/>
            <person name="Theobald S."/>
            <person name="Brandl J."/>
            <person name="Frisvad J.C."/>
            <person name="Nielsen K.F."/>
            <person name="Lyhne E.K."/>
            <person name="Kogle M.E."/>
            <person name="Kuo A."/>
            <person name="Riley R."/>
            <person name="Clum A."/>
            <person name="Nolan M."/>
            <person name="Lipzen A."/>
            <person name="Salamov A."/>
            <person name="Henrissat B."/>
            <person name="Wiebenga A."/>
            <person name="De vries R.P."/>
            <person name="Grigoriev I.V."/>
            <person name="Mortensen U.H."/>
            <person name="Andersen M.R."/>
            <person name="Baker S.E."/>
        </authorList>
    </citation>
    <scope>NUCLEOTIDE SEQUENCE [LARGE SCALE GENOMIC DNA]</scope>
    <source>
        <strain evidence="2 3">CBS 707.79</strain>
    </source>
</reference>
<organism evidence="2 3">
    <name type="scientific">Aspergillus ellipticus CBS 707.79</name>
    <dbReference type="NCBI Taxonomy" id="1448320"/>
    <lineage>
        <taxon>Eukaryota</taxon>
        <taxon>Fungi</taxon>
        <taxon>Dikarya</taxon>
        <taxon>Ascomycota</taxon>
        <taxon>Pezizomycotina</taxon>
        <taxon>Eurotiomycetes</taxon>
        <taxon>Eurotiomycetidae</taxon>
        <taxon>Eurotiales</taxon>
        <taxon>Aspergillaceae</taxon>
        <taxon>Aspergillus</taxon>
        <taxon>Aspergillus subgen. Circumdati</taxon>
    </lineage>
</organism>
<dbReference type="AlphaFoldDB" id="A0A319CUS6"/>
<name>A0A319CUS6_9EURO</name>
<feature type="region of interest" description="Disordered" evidence="1">
    <location>
        <begin position="1"/>
        <end position="170"/>
    </location>
</feature>
<sequence length="170" mass="18357">MNEWRRLPLRDAPDIQRWWQAKESHYRTNPPSPRARSARRDPLSGGSQFLDWEESPAQESAPTIDPIRAEGASIPPPAFTSSQPPPLGVPSSGGSPSGIFYDDASRQAPPDSSSERHGQHGPRPPIVPNVPPGNDMARSPGEAQASQTSPEAGSADQVGFLARTQPSLYF</sequence>
<feature type="compositionally biased region" description="Pro residues" evidence="1">
    <location>
        <begin position="122"/>
        <end position="131"/>
    </location>
</feature>
<evidence type="ECO:0000256" key="1">
    <source>
        <dbReference type="SAM" id="MobiDB-lite"/>
    </source>
</evidence>
<keyword evidence="3" id="KW-1185">Reference proteome</keyword>
<gene>
    <name evidence="2" type="ORF">BO71DRAFT_436000</name>
</gene>
<evidence type="ECO:0000313" key="2">
    <source>
        <dbReference type="EMBL" id="PYH88171.1"/>
    </source>
</evidence>
<dbReference type="VEuPathDB" id="FungiDB:BO71DRAFT_436000"/>
<evidence type="ECO:0000313" key="3">
    <source>
        <dbReference type="Proteomes" id="UP000247810"/>
    </source>
</evidence>